<dbReference type="EMBL" id="MU266356">
    <property type="protein sequence ID" value="KAH7928176.1"/>
    <property type="molecule type" value="Genomic_DNA"/>
</dbReference>
<proteinExistence type="predicted"/>
<evidence type="ECO:0000313" key="2">
    <source>
        <dbReference type="Proteomes" id="UP000790709"/>
    </source>
</evidence>
<gene>
    <name evidence="1" type="ORF">BV22DRAFT_1030993</name>
</gene>
<evidence type="ECO:0000313" key="1">
    <source>
        <dbReference type="EMBL" id="KAH7928176.1"/>
    </source>
</evidence>
<accession>A0ACB8BQI1</accession>
<name>A0ACB8BQI1_9AGAM</name>
<dbReference type="Proteomes" id="UP000790709">
    <property type="component" value="Unassembled WGS sequence"/>
</dbReference>
<protein>
    <submittedName>
        <fullName evidence="1">Uncharacterized protein</fullName>
    </submittedName>
</protein>
<sequence length="380" mass="42161">MPQISIDAIYGPELVEFWAQKYKEVKKEVEELKKSVADARADKLSSENAEVLSLVRSIRDGADEAASSLRKLQDAEKENIELTARLAKVEAERTTLSQQVNLAFAQAAALASEADQHRRNVLATLFPAVAYADVPAEPTSFVFADSQRVIEQLATELPNERLYFLPRPPACLPLRVPACGQAGYWFYPHHIPSEDVKFHLVVEGRPGEWSYLGLYMSAPFPGAEMKLSEWMNMDEQTKMAHCARIASISAGLAADQSPSFPDQLAIKRRYELGEWRVPCFTLQCVGFSKLLYQRLHRAACTELENQSGVGSPGTTHPSTLQIEMYCGPGVSTGAGSGKRQRTSGTTHGRDRSTPAEDSEQGERKKKKLHTIPYVPKVEPR</sequence>
<organism evidence="1 2">
    <name type="scientific">Leucogyrophana mollusca</name>
    <dbReference type="NCBI Taxonomy" id="85980"/>
    <lineage>
        <taxon>Eukaryota</taxon>
        <taxon>Fungi</taxon>
        <taxon>Dikarya</taxon>
        <taxon>Basidiomycota</taxon>
        <taxon>Agaricomycotina</taxon>
        <taxon>Agaricomycetes</taxon>
        <taxon>Agaricomycetidae</taxon>
        <taxon>Boletales</taxon>
        <taxon>Boletales incertae sedis</taxon>
        <taxon>Leucogyrophana</taxon>
    </lineage>
</organism>
<reference evidence="1" key="1">
    <citation type="journal article" date="2021" name="New Phytol.">
        <title>Evolutionary innovations through gain and loss of genes in the ectomycorrhizal Boletales.</title>
        <authorList>
            <person name="Wu G."/>
            <person name="Miyauchi S."/>
            <person name="Morin E."/>
            <person name="Kuo A."/>
            <person name="Drula E."/>
            <person name="Varga T."/>
            <person name="Kohler A."/>
            <person name="Feng B."/>
            <person name="Cao Y."/>
            <person name="Lipzen A."/>
            <person name="Daum C."/>
            <person name="Hundley H."/>
            <person name="Pangilinan J."/>
            <person name="Johnson J."/>
            <person name="Barry K."/>
            <person name="LaButti K."/>
            <person name="Ng V."/>
            <person name="Ahrendt S."/>
            <person name="Min B."/>
            <person name="Choi I.G."/>
            <person name="Park H."/>
            <person name="Plett J.M."/>
            <person name="Magnuson J."/>
            <person name="Spatafora J.W."/>
            <person name="Nagy L.G."/>
            <person name="Henrissat B."/>
            <person name="Grigoriev I.V."/>
            <person name="Yang Z.L."/>
            <person name="Xu J."/>
            <person name="Martin F.M."/>
        </authorList>
    </citation>
    <scope>NUCLEOTIDE SEQUENCE</scope>
    <source>
        <strain evidence="1">KUC20120723A-06</strain>
    </source>
</reference>
<comment type="caution">
    <text evidence="1">The sequence shown here is derived from an EMBL/GenBank/DDBJ whole genome shotgun (WGS) entry which is preliminary data.</text>
</comment>
<keyword evidence="2" id="KW-1185">Reference proteome</keyword>